<name>A0AAX6LIW6_LACPE</name>
<dbReference type="AlphaFoldDB" id="A0AAX6LIW6"/>
<protein>
    <submittedName>
        <fullName evidence="1">Uncharacterized protein</fullName>
    </submittedName>
</protein>
<sequence>MEKSELKKLVCHTINSINNIPIRVVDFDKFVHYSNLNLEYLLCKYVSLKNSDPRAVADNFFKIFGSPELRKRIYVIYKHHDITGNLKLAEETGLKVLF</sequence>
<dbReference type="Proteomes" id="UP001151834">
    <property type="component" value="Unassembled WGS sequence"/>
</dbReference>
<reference evidence="1" key="2">
    <citation type="journal article" date="2023" name="Front Nutr">
        <title>Lactiplantibacillus pentosus P2020 protects the hyperuricemia and renal inflammation in mice.</title>
        <authorList>
            <person name="Wang Z."/>
            <person name="Song L."/>
            <person name="Li X."/>
            <person name="Xiao Y."/>
            <person name="Huang Y."/>
            <person name="Zhang Y."/>
            <person name="Li J."/>
            <person name="Li M."/>
            <person name="Ren Z."/>
        </authorList>
    </citation>
    <scope>NUCLEOTIDE SEQUENCE</scope>
    <source>
        <strain evidence="1">P2000</strain>
    </source>
</reference>
<evidence type="ECO:0000313" key="1">
    <source>
        <dbReference type="EMBL" id="MDF2314521.1"/>
    </source>
</evidence>
<comment type="caution">
    <text evidence="1">The sequence shown here is derived from an EMBL/GenBank/DDBJ whole genome shotgun (WGS) entry which is preliminary data.</text>
</comment>
<organism evidence="1 2">
    <name type="scientific">Lactiplantibacillus pentosus</name>
    <name type="common">Lactobacillus pentosus</name>
    <dbReference type="NCBI Taxonomy" id="1589"/>
    <lineage>
        <taxon>Bacteria</taxon>
        <taxon>Bacillati</taxon>
        <taxon>Bacillota</taxon>
        <taxon>Bacilli</taxon>
        <taxon>Lactobacillales</taxon>
        <taxon>Lactobacillaceae</taxon>
        <taxon>Lactiplantibacillus</taxon>
    </lineage>
</organism>
<proteinExistence type="predicted"/>
<accession>A0AAX6LIW6</accession>
<dbReference type="EMBL" id="JAPEQV010000045">
    <property type="protein sequence ID" value="MDF2314521.1"/>
    <property type="molecule type" value="Genomic_DNA"/>
</dbReference>
<dbReference type="RefSeq" id="WP_146708724.1">
    <property type="nucleotide sequence ID" value="NZ_CP043678.1"/>
</dbReference>
<gene>
    <name evidence="1" type="ORF">OOJ94_17190</name>
</gene>
<evidence type="ECO:0000313" key="2">
    <source>
        <dbReference type="Proteomes" id="UP001151834"/>
    </source>
</evidence>
<reference evidence="1" key="1">
    <citation type="submission" date="2022-11" db="EMBL/GenBank/DDBJ databases">
        <authorList>
            <person name="Wang Z."/>
        </authorList>
    </citation>
    <scope>NUCLEOTIDE SEQUENCE</scope>
    <source>
        <strain evidence="1">P2000</strain>
    </source>
</reference>